<organism evidence="4 5">
    <name type="scientific">Rhizoctonia solani</name>
    <dbReference type="NCBI Taxonomy" id="456999"/>
    <lineage>
        <taxon>Eukaryota</taxon>
        <taxon>Fungi</taxon>
        <taxon>Dikarya</taxon>
        <taxon>Basidiomycota</taxon>
        <taxon>Agaricomycotina</taxon>
        <taxon>Agaricomycetes</taxon>
        <taxon>Cantharellales</taxon>
        <taxon>Ceratobasidiaceae</taxon>
        <taxon>Rhizoctonia</taxon>
    </lineage>
</organism>
<protein>
    <submittedName>
        <fullName evidence="4">Uncharacterized protein</fullName>
    </submittedName>
</protein>
<keyword evidence="2" id="KW-0472">Membrane</keyword>
<sequence length="404" mass="44250">MAFNVLLIIVWLLAFIIPIGDPKYMEPFSATSCIGSNNPVLITRGASSTMVWPPAPVSIRYTPLAVRVHYAPIDLREPRSSLPGSSKRSTGFPGLGELINRLINLISRNRPTKTSNLSAAPPTKIITIAYPANPAPASSTHKTKATCTFSTSVLDPLVSIGSYMLATSWIVLTLASSIFVFMRYTRTAAPSSSFIPTSELDVAPPCRVPWDHLTSRSYTSSPTPENIPLPAVTKDELIALDTTLHGSAPVDAALALSTGIDAKNRAGGTTDMNGASIGGKTLEPALLVDCIDASLLCEYYETYRPPNLAKYPPEDRMRVRGREVRLAAKLQDKRRRQDAKEGKNEPKPSMRADFEVWMEMMKHGCIPGDKERPENWSLRSIARWKTRDGGRNGKTAKVKWADEV</sequence>
<evidence type="ECO:0000256" key="3">
    <source>
        <dbReference type="SAM" id="SignalP"/>
    </source>
</evidence>
<keyword evidence="2" id="KW-1133">Transmembrane helix</keyword>
<accession>A0A8H2XJ60</accession>
<feature type="transmembrane region" description="Helical" evidence="2">
    <location>
        <begin position="160"/>
        <end position="182"/>
    </location>
</feature>
<feature type="chain" id="PRO_5034948828" evidence="3">
    <location>
        <begin position="23"/>
        <end position="404"/>
    </location>
</feature>
<evidence type="ECO:0000313" key="4">
    <source>
        <dbReference type="EMBL" id="CAE6423576.1"/>
    </source>
</evidence>
<feature type="compositionally biased region" description="Basic and acidic residues" evidence="1">
    <location>
        <begin position="338"/>
        <end position="351"/>
    </location>
</feature>
<name>A0A8H2XJ60_9AGAM</name>
<keyword evidence="3" id="KW-0732">Signal</keyword>
<dbReference type="AlphaFoldDB" id="A0A8H2XJ60"/>
<dbReference type="Proteomes" id="UP000663840">
    <property type="component" value="Unassembled WGS sequence"/>
</dbReference>
<evidence type="ECO:0000313" key="5">
    <source>
        <dbReference type="Proteomes" id="UP000663840"/>
    </source>
</evidence>
<keyword evidence="2" id="KW-0812">Transmembrane</keyword>
<evidence type="ECO:0000256" key="2">
    <source>
        <dbReference type="SAM" id="Phobius"/>
    </source>
</evidence>
<proteinExistence type="predicted"/>
<evidence type="ECO:0000256" key="1">
    <source>
        <dbReference type="SAM" id="MobiDB-lite"/>
    </source>
</evidence>
<gene>
    <name evidence="4" type="ORF">RDB_LOCUS57396</name>
</gene>
<feature type="region of interest" description="Disordered" evidence="1">
    <location>
        <begin position="327"/>
        <end position="351"/>
    </location>
</feature>
<reference evidence="4" key="1">
    <citation type="submission" date="2021-01" db="EMBL/GenBank/DDBJ databases">
        <authorList>
            <person name="Kaushik A."/>
        </authorList>
    </citation>
    <scope>NUCLEOTIDE SEQUENCE</scope>
    <source>
        <strain evidence="4">AG1-1A</strain>
    </source>
</reference>
<comment type="caution">
    <text evidence="4">The sequence shown here is derived from an EMBL/GenBank/DDBJ whole genome shotgun (WGS) entry which is preliminary data.</text>
</comment>
<feature type="signal peptide" evidence="3">
    <location>
        <begin position="1"/>
        <end position="22"/>
    </location>
</feature>
<dbReference type="EMBL" id="CAJMWR010001350">
    <property type="protein sequence ID" value="CAE6423576.1"/>
    <property type="molecule type" value="Genomic_DNA"/>
</dbReference>